<keyword evidence="7 9" id="KW-0411">Iron-sulfur</keyword>
<sequence length="376" mass="42219">MNSVYIHIPFCLAKCGYCGFNSRPLASDVEAERYCQAILKEIGNRKSGIDILKTIYFGGGTPSLLSVRQLKDILGTVRENIGPIGDDCETTIEANPGTVDIYKLSDLREAGFDRLSLGVQSFDPDLLKLMGRRHTAEQALAAFRDARQTGFGNISLDLIFALPGQSLENWETDLARALDLGPEHISLYSLTYEPDTEFTRQKEQGRFTPASEELEEEMYLAAIETMGSAGYQHYEVSNFARKNFRSRHNLNYWMGGDYLGFGAGAHSHLDGKRWANQKDPAQYIAALKNGNSPVEMEETLTRDQRIFEAIFLGLRMVDGIAVGEFEKKWGMAPAKYLPKVWRKLEENYYLEKEGGRVRLNIEGLLLSDTILADFAP</sequence>
<dbReference type="Gene3D" id="3.20.20.70">
    <property type="entry name" value="Aldolase class I"/>
    <property type="match status" value="1"/>
</dbReference>
<dbReference type="GO" id="GO:0006779">
    <property type="term" value="P:porphyrin-containing compound biosynthetic process"/>
    <property type="evidence" value="ECO:0007669"/>
    <property type="project" value="InterPro"/>
</dbReference>
<dbReference type="AlphaFoldDB" id="A0A1F5RCZ0"/>
<keyword evidence="5 9" id="KW-0479">Metal-binding</keyword>
<reference evidence="11 12" key="1">
    <citation type="journal article" date="2016" name="Nat. Commun.">
        <title>Thousands of microbial genomes shed light on interconnected biogeochemical processes in an aquifer system.</title>
        <authorList>
            <person name="Anantharaman K."/>
            <person name="Brown C.T."/>
            <person name="Hug L.A."/>
            <person name="Sharon I."/>
            <person name="Castelle C.J."/>
            <person name="Probst A.J."/>
            <person name="Thomas B.C."/>
            <person name="Singh A."/>
            <person name="Wilkins M.J."/>
            <person name="Karaoz U."/>
            <person name="Brodie E.L."/>
            <person name="Williams K.H."/>
            <person name="Hubbard S.S."/>
            <person name="Banfield J.F."/>
        </authorList>
    </citation>
    <scope>NUCLEOTIDE SEQUENCE [LARGE SCALE GENOMIC DNA]</scope>
</reference>
<keyword evidence="9" id="KW-0963">Cytoplasm</keyword>
<dbReference type="Proteomes" id="UP000177230">
    <property type="component" value="Unassembled WGS sequence"/>
</dbReference>
<evidence type="ECO:0000256" key="6">
    <source>
        <dbReference type="ARBA" id="ARBA00023004"/>
    </source>
</evidence>
<proteinExistence type="inferred from homology"/>
<comment type="function">
    <text evidence="9">Probably acts as a heme chaperone, transferring heme to an unknown acceptor. Binds one molecule of heme per monomer, possibly covalently. Binds 1 [4Fe-4S] cluster. The cluster is coordinated with 3 cysteines and an exchangeable S-adenosyl-L-methionine.</text>
</comment>
<keyword evidence="3 9" id="KW-0349">Heme</keyword>
<evidence type="ECO:0000256" key="5">
    <source>
        <dbReference type="ARBA" id="ARBA00022723"/>
    </source>
</evidence>
<keyword evidence="4 9" id="KW-0949">S-adenosyl-L-methionine</keyword>
<dbReference type="SMART" id="SM00729">
    <property type="entry name" value="Elp3"/>
    <property type="match status" value="1"/>
</dbReference>
<evidence type="ECO:0000256" key="8">
    <source>
        <dbReference type="ARBA" id="ARBA00023186"/>
    </source>
</evidence>
<dbReference type="SFLD" id="SFLDG01065">
    <property type="entry name" value="anaerobic_coproporphyrinogen-I"/>
    <property type="match status" value="1"/>
</dbReference>
<evidence type="ECO:0000256" key="9">
    <source>
        <dbReference type="RuleBase" id="RU364116"/>
    </source>
</evidence>
<accession>A0A1F5RCZ0</accession>
<dbReference type="InterPro" id="IPR013785">
    <property type="entry name" value="Aldolase_TIM"/>
</dbReference>
<dbReference type="GO" id="GO:0005737">
    <property type="term" value="C:cytoplasm"/>
    <property type="evidence" value="ECO:0007669"/>
    <property type="project" value="UniProtKB-SubCell"/>
</dbReference>
<protein>
    <recommendedName>
        <fullName evidence="2 9">Heme chaperone HemW</fullName>
    </recommendedName>
</protein>
<dbReference type="PANTHER" id="PTHR13932">
    <property type="entry name" value="COPROPORPHYRINIGEN III OXIDASE"/>
    <property type="match status" value="1"/>
</dbReference>
<keyword evidence="8 9" id="KW-0143">Chaperone</keyword>
<dbReference type="PROSITE" id="PS51918">
    <property type="entry name" value="RADICAL_SAM"/>
    <property type="match status" value="1"/>
</dbReference>
<dbReference type="PANTHER" id="PTHR13932:SF5">
    <property type="entry name" value="RADICAL S-ADENOSYL METHIONINE DOMAIN-CONTAINING PROTEIN 1, MITOCHONDRIAL"/>
    <property type="match status" value="1"/>
</dbReference>
<dbReference type="GO" id="GO:0051539">
    <property type="term" value="F:4 iron, 4 sulfur cluster binding"/>
    <property type="evidence" value="ECO:0007669"/>
    <property type="project" value="UniProtKB-UniRule"/>
</dbReference>
<dbReference type="NCBIfam" id="TIGR00539">
    <property type="entry name" value="hemN_rel"/>
    <property type="match status" value="1"/>
</dbReference>
<evidence type="ECO:0000259" key="10">
    <source>
        <dbReference type="PROSITE" id="PS51918"/>
    </source>
</evidence>
<comment type="caution">
    <text evidence="11">The sequence shown here is derived from an EMBL/GenBank/DDBJ whole genome shotgun (WGS) entry which is preliminary data.</text>
</comment>
<evidence type="ECO:0000313" key="11">
    <source>
        <dbReference type="EMBL" id="OGF11901.1"/>
    </source>
</evidence>
<dbReference type="InterPro" id="IPR007197">
    <property type="entry name" value="rSAM"/>
</dbReference>
<name>A0A1F5RCZ0_9BACT</name>
<dbReference type="Pfam" id="PF04055">
    <property type="entry name" value="Radical_SAM"/>
    <property type="match status" value="1"/>
</dbReference>
<evidence type="ECO:0000256" key="1">
    <source>
        <dbReference type="ARBA" id="ARBA00006100"/>
    </source>
</evidence>
<evidence type="ECO:0000256" key="2">
    <source>
        <dbReference type="ARBA" id="ARBA00017228"/>
    </source>
</evidence>
<keyword evidence="9" id="KW-0004">4Fe-4S</keyword>
<feature type="domain" description="Radical SAM core" evidence="10">
    <location>
        <begin position="1"/>
        <end position="229"/>
    </location>
</feature>
<dbReference type="CDD" id="cd01335">
    <property type="entry name" value="Radical_SAM"/>
    <property type="match status" value="1"/>
</dbReference>
<dbReference type="SFLD" id="SFLDF00288">
    <property type="entry name" value="HemN-like__clustered_with_nucl"/>
    <property type="match status" value="1"/>
</dbReference>
<evidence type="ECO:0000256" key="3">
    <source>
        <dbReference type="ARBA" id="ARBA00022617"/>
    </source>
</evidence>
<dbReference type="SFLD" id="SFLDS00029">
    <property type="entry name" value="Radical_SAM"/>
    <property type="match status" value="1"/>
</dbReference>
<dbReference type="InterPro" id="IPR058240">
    <property type="entry name" value="rSAM_sf"/>
</dbReference>
<dbReference type="InterPro" id="IPR034505">
    <property type="entry name" value="Coproporphyrinogen-III_oxidase"/>
</dbReference>
<dbReference type="Pfam" id="PF06969">
    <property type="entry name" value="HemN_C"/>
    <property type="match status" value="1"/>
</dbReference>
<keyword evidence="6 9" id="KW-0408">Iron</keyword>
<gene>
    <name evidence="11" type="ORF">A2024_02605</name>
</gene>
<dbReference type="InterPro" id="IPR004559">
    <property type="entry name" value="HemW-like"/>
</dbReference>
<evidence type="ECO:0000313" key="12">
    <source>
        <dbReference type="Proteomes" id="UP000177230"/>
    </source>
</evidence>
<dbReference type="SUPFAM" id="SSF102114">
    <property type="entry name" value="Radical SAM enzymes"/>
    <property type="match status" value="1"/>
</dbReference>
<dbReference type="SFLD" id="SFLDG01082">
    <property type="entry name" value="B12-binding_domain_containing"/>
    <property type="match status" value="1"/>
</dbReference>
<dbReference type="SFLD" id="SFLDF00562">
    <property type="entry name" value="HemN-like__clustered_with_heat"/>
    <property type="match status" value="1"/>
</dbReference>
<dbReference type="GO" id="GO:0046872">
    <property type="term" value="F:metal ion binding"/>
    <property type="evidence" value="ECO:0007669"/>
    <property type="project" value="UniProtKB-UniRule"/>
</dbReference>
<dbReference type="InterPro" id="IPR010723">
    <property type="entry name" value="HemN_C"/>
</dbReference>
<evidence type="ECO:0000256" key="4">
    <source>
        <dbReference type="ARBA" id="ARBA00022691"/>
    </source>
</evidence>
<evidence type="ECO:0000256" key="7">
    <source>
        <dbReference type="ARBA" id="ARBA00023014"/>
    </source>
</evidence>
<dbReference type="EMBL" id="MFFM01000034">
    <property type="protein sequence ID" value="OGF11901.1"/>
    <property type="molecule type" value="Genomic_DNA"/>
</dbReference>
<comment type="subcellular location">
    <subcellularLocation>
        <location evidence="9">Cytoplasm</location>
    </subcellularLocation>
</comment>
<organism evidence="11 12">
    <name type="scientific">Candidatus Edwardsbacteria bacterium GWF2_54_11</name>
    <dbReference type="NCBI Taxonomy" id="1817851"/>
    <lineage>
        <taxon>Bacteria</taxon>
        <taxon>Candidatus Edwardsiibacteriota</taxon>
    </lineage>
</organism>
<dbReference type="GO" id="GO:0004109">
    <property type="term" value="F:coproporphyrinogen oxidase activity"/>
    <property type="evidence" value="ECO:0007669"/>
    <property type="project" value="InterPro"/>
</dbReference>
<dbReference type="InterPro" id="IPR006638">
    <property type="entry name" value="Elp3/MiaA/NifB-like_rSAM"/>
</dbReference>
<comment type="similarity">
    <text evidence="1">Belongs to the anaerobic coproporphyrinogen-III oxidase family. HemW subfamily.</text>
</comment>